<keyword evidence="4" id="KW-1185">Reference proteome</keyword>
<evidence type="ECO:0000313" key="3">
    <source>
        <dbReference type="EMBL" id="MFC6314002.1"/>
    </source>
</evidence>
<feature type="compositionally biased region" description="Basic and acidic residues" evidence="2">
    <location>
        <begin position="162"/>
        <end position="172"/>
    </location>
</feature>
<dbReference type="EMBL" id="JBHSSM010000003">
    <property type="protein sequence ID" value="MFC6314002.1"/>
    <property type="molecule type" value="Genomic_DNA"/>
</dbReference>
<evidence type="ECO:0008006" key="5">
    <source>
        <dbReference type="Google" id="ProtNLM"/>
    </source>
</evidence>
<feature type="compositionally biased region" description="Low complexity" evidence="2">
    <location>
        <begin position="177"/>
        <end position="197"/>
    </location>
</feature>
<feature type="region of interest" description="Disordered" evidence="2">
    <location>
        <begin position="157"/>
        <end position="259"/>
    </location>
</feature>
<accession>A0ABW1UM77</accession>
<evidence type="ECO:0000256" key="1">
    <source>
        <dbReference type="SAM" id="Coils"/>
    </source>
</evidence>
<dbReference type="Gene3D" id="1.10.1660.10">
    <property type="match status" value="1"/>
</dbReference>
<feature type="coiled-coil region" evidence="1">
    <location>
        <begin position="114"/>
        <end position="141"/>
    </location>
</feature>
<dbReference type="InterPro" id="IPR009061">
    <property type="entry name" value="DNA-bd_dom_put_sf"/>
</dbReference>
<gene>
    <name evidence="3" type="ORF">ACFQHW_00240</name>
</gene>
<organism evidence="3 4">
    <name type="scientific">Lapidilactobacillus achengensis</name>
    <dbReference type="NCBI Taxonomy" id="2486000"/>
    <lineage>
        <taxon>Bacteria</taxon>
        <taxon>Bacillati</taxon>
        <taxon>Bacillota</taxon>
        <taxon>Bacilli</taxon>
        <taxon>Lactobacillales</taxon>
        <taxon>Lactobacillaceae</taxon>
        <taxon>Lapidilactobacillus</taxon>
    </lineage>
</organism>
<sequence>MQEEAQQPYTPAELAALLHISVPTLRKYSLLIEKVTGNSHYFTRNQQNVRAYSEKDLASLKELAELSKQPNMTLQAAAEQIYRPVQSQIITGLKKKPTPVANTEQNPAGTGTLIRQLVDELRSTQQLVTKLEQRVAKLEAQRAPAVGAAKVARVSATLDPEVDSRRTMKEPAPRVAPSPQTTIRPTTTVIPPAATKPGSASSSEKPAPTTVPDPVASNASQLKFTEPLPSDDPTAASDATHHLVYQDEPQPADPGVKVYDKPHDLAAMQIPAEKKQSWWQKIRSNK</sequence>
<comment type="caution">
    <text evidence="3">The sequence shown here is derived from an EMBL/GenBank/DDBJ whole genome shotgun (WGS) entry which is preliminary data.</text>
</comment>
<name>A0ABW1UM77_9LACO</name>
<evidence type="ECO:0000256" key="2">
    <source>
        <dbReference type="SAM" id="MobiDB-lite"/>
    </source>
</evidence>
<protein>
    <recommendedName>
        <fullName evidence="5">HTH merR-type domain-containing protein</fullName>
    </recommendedName>
</protein>
<evidence type="ECO:0000313" key="4">
    <source>
        <dbReference type="Proteomes" id="UP001596310"/>
    </source>
</evidence>
<dbReference type="Proteomes" id="UP001596310">
    <property type="component" value="Unassembled WGS sequence"/>
</dbReference>
<proteinExistence type="predicted"/>
<dbReference type="SUPFAM" id="SSF46955">
    <property type="entry name" value="Putative DNA-binding domain"/>
    <property type="match status" value="1"/>
</dbReference>
<reference evidence="4" key="1">
    <citation type="journal article" date="2019" name="Int. J. Syst. Evol. Microbiol.">
        <title>The Global Catalogue of Microorganisms (GCM) 10K type strain sequencing project: providing services to taxonomists for standard genome sequencing and annotation.</title>
        <authorList>
            <consortium name="The Broad Institute Genomics Platform"/>
            <consortium name="The Broad Institute Genome Sequencing Center for Infectious Disease"/>
            <person name="Wu L."/>
            <person name="Ma J."/>
        </authorList>
    </citation>
    <scope>NUCLEOTIDE SEQUENCE [LARGE SCALE GENOMIC DNA]</scope>
    <source>
        <strain evidence="4">CCM 8897</strain>
    </source>
</reference>
<keyword evidence="1" id="KW-0175">Coiled coil</keyword>
<dbReference type="RefSeq" id="WP_125602311.1">
    <property type="nucleotide sequence ID" value="NZ_JBHSSM010000003.1"/>
</dbReference>